<dbReference type="InterPro" id="IPR050553">
    <property type="entry name" value="Thioredoxin_ResA/DsbE_sf"/>
</dbReference>
<dbReference type="PROSITE" id="PS51352">
    <property type="entry name" value="THIOREDOXIN_2"/>
    <property type="match status" value="1"/>
</dbReference>
<dbReference type="Proteomes" id="UP000295328">
    <property type="component" value="Unassembled WGS sequence"/>
</dbReference>
<dbReference type="PANTHER" id="PTHR42852:SF13">
    <property type="entry name" value="PROTEIN DIPZ"/>
    <property type="match status" value="1"/>
</dbReference>
<dbReference type="AlphaFoldDB" id="A0A4R6BIQ0"/>
<dbReference type="EMBL" id="SCWE01000003">
    <property type="protein sequence ID" value="TDM01467.1"/>
    <property type="molecule type" value="Genomic_DNA"/>
</dbReference>
<accession>A0A4R6BIQ0</accession>
<evidence type="ECO:0000313" key="4">
    <source>
        <dbReference type="Proteomes" id="UP000295328"/>
    </source>
</evidence>
<evidence type="ECO:0000259" key="2">
    <source>
        <dbReference type="PROSITE" id="PS51352"/>
    </source>
</evidence>
<dbReference type="Gene3D" id="3.40.30.10">
    <property type="entry name" value="Glutaredoxin"/>
    <property type="match status" value="1"/>
</dbReference>
<dbReference type="GO" id="GO:0016491">
    <property type="term" value="F:oxidoreductase activity"/>
    <property type="evidence" value="ECO:0007669"/>
    <property type="project" value="InterPro"/>
</dbReference>
<dbReference type="InterPro" id="IPR017937">
    <property type="entry name" value="Thioredoxin_CS"/>
</dbReference>
<dbReference type="Pfam" id="PF00578">
    <property type="entry name" value="AhpC-TSA"/>
    <property type="match status" value="1"/>
</dbReference>
<dbReference type="OrthoDB" id="25753at2"/>
<dbReference type="InterPro" id="IPR013766">
    <property type="entry name" value="Thioredoxin_domain"/>
</dbReference>
<dbReference type="GO" id="GO:0016209">
    <property type="term" value="F:antioxidant activity"/>
    <property type="evidence" value="ECO:0007669"/>
    <property type="project" value="InterPro"/>
</dbReference>
<evidence type="ECO:0000256" key="1">
    <source>
        <dbReference type="ARBA" id="ARBA00023157"/>
    </source>
</evidence>
<evidence type="ECO:0000313" key="3">
    <source>
        <dbReference type="EMBL" id="TDM01467.1"/>
    </source>
</evidence>
<name>A0A4R6BIQ0_9STAP</name>
<keyword evidence="4" id="KW-1185">Reference proteome</keyword>
<comment type="caution">
    <text evidence="3">The sequence shown here is derived from an EMBL/GenBank/DDBJ whole genome shotgun (WGS) entry which is preliminary data.</text>
</comment>
<dbReference type="SUPFAM" id="SSF52833">
    <property type="entry name" value="Thioredoxin-like"/>
    <property type="match status" value="1"/>
</dbReference>
<dbReference type="RefSeq" id="WP_133430188.1">
    <property type="nucleotide sequence ID" value="NZ_BMCC01000001.1"/>
</dbReference>
<dbReference type="PANTHER" id="PTHR42852">
    <property type="entry name" value="THIOL:DISULFIDE INTERCHANGE PROTEIN DSBE"/>
    <property type="match status" value="1"/>
</dbReference>
<reference evidence="3 4" key="1">
    <citation type="submission" date="2019-01" db="EMBL/GenBank/DDBJ databases">
        <title>Draft genome sequences of the type strains of six Macrococcus species.</title>
        <authorList>
            <person name="Mazhar S."/>
            <person name="Altermann E."/>
            <person name="Hill C."/>
            <person name="Mcauliffe O."/>
        </authorList>
    </citation>
    <scope>NUCLEOTIDE SEQUENCE [LARGE SCALE GENOMIC DNA]</scope>
    <source>
        <strain evidence="3 4">CCM4809</strain>
    </source>
</reference>
<sequence length="179" mass="20625">MKRIVMLLLSGLFIILAAYSIWQVLGHDSARLKVSGQPHYVNGRDISGVEVQTLEGHPQLLKSELTGDINIINFWASWCEPCNKEMPELVHYNDIKPNHIKLIGLNVQDDQKNRQAFLKKYDVDYPVVVGSEQLLKQYKIYNIPTTIFVDKEGRVLTTYMGELNQEKLEKLIEQVEEKL</sequence>
<dbReference type="InterPro" id="IPR036249">
    <property type="entry name" value="Thioredoxin-like_sf"/>
</dbReference>
<gene>
    <name evidence="3" type="ORF">ERX37_08185</name>
</gene>
<organism evidence="3 4">
    <name type="scientific">Macrococcus hajekii</name>
    <dbReference type="NCBI Taxonomy" id="198482"/>
    <lineage>
        <taxon>Bacteria</taxon>
        <taxon>Bacillati</taxon>
        <taxon>Bacillota</taxon>
        <taxon>Bacilli</taxon>
        <taxon>Bacillales</taxon>
        <taxon>Staphylococcaceae</taxon>
        <taxon>Macrococcus</taxon>
    </lineage>
</organism>
<feature type="domain" description="Thioredoxin" evidence="2">
    <location>
        <begin position="40"/>
        <end position="177"/>
    </location>
</feature>
<dbReference type="CDD" id="cd02966">
    <property type="entry name" value="TlpA_like_family"/>
    <property type="match status" value="1"/>
</dbReference>
<dbReference type="InterPro" id="IPR000866">
    <property type="entry name" value="AhpC/TSA"/>
</dbReference>
<dbReference type="PROSITE" id="PS00194">
    <property type="entry name" value="THIOREDOXIN_1"/>
    <property type="match status" value="1"/>
</dbReference>
<keyword evidence="1" id="KW-1015">Disulfide bond</keyword>
<proteinExistence type="predicted"/>
<protein>
    <submittedName>
        <fullName evidence="3">TlpA family protein disulfide reductase</fullName>
    </submittedName>
</protein>